<gene>
    <name evidence="4" type="ORF">IW261DRAFT_1477794</name>
</gene>
<keyword evidence="2" id="KW-0812">Transmembrane</keyword>
<organism evidence="4 5">
    <name type="scientific">Armillaria novae-zelandiae</name>
    <dbReference type="NCBI Taxonomy" id="153914"/>
    <lineage>
        <taxon>Eukaryota</taxon>
        <taxon>Fungi</taxon>
        <taxon>Dikarya</taxon>
        <taxon>Basidiomycota</taxon>
        <taxon>Agaricomycotina</taxon>
        <taxon>Agaricomycetes</taxon>
        <taxon>Agaricomycetidae</taxon>
        <taxon>Agaricales</taxon>
        <taxon>Marasmiineae</taxon>
        <taxon>Physalacriaceae</taxon>
        <taxon>Armillaria</taxon>
    </lineage>
</organism>
<evidence type="ECO:0000313" key="4">
    <source>
        <dbReference type="EMBL" id="KAK0479512.1"/>
    </source>
</evidence>
<keyword evidence="5" id="KW-1185">Reference proteome</keyword>
<dbReference type="AlphaFoldDB" id="A0AA39P8F2"/>
<evidence type="ECO:0008006" key="6">
    <source>
        <dbReference type="Google" id="ProtNLM"/>
    </source>
</evidence>
<evidence type="ECO:0000313" key="5">
    <source>
        <dbReference type="Proteomes" id="UP001175227"/>
    </source>
</evidence>
<feature type="region of interest" description="Disordered" evidence="1">
    <location>
        <begin position="295"/>
        <end position="317"/>
    </location>
</feature>
<dbReference type="EMBL" id="JAUEPR010000011">
    <property type="protein sequence ID" value="KAK0479512.1"/>
    <property type="molecule type" value="Genomic_DNA"/>
</dbReference>
<evidence type="ECO:0000256" key="2">
    <source>
        <dbReference type="SAM" id="Phobius"/>
    </source>
</evidence>
<name>A0AA39P8F2_9AGAR</name>
<feature type="transmembrane region" description="Helical" evidence="2">
    <location>
        <begin position="200"/>
        <end position="223"/>
    </location>
</feature>
<keyword evidence="2" id="KW-1133">Transmembrane helix</keyword>
<sequence>MLCELVVFISLLALQNIRSAQAQSEATCTDSAYSWSFNSLHQSPCDIGRALGAVCITDFSIPSLPSGYRYSGPSTENALDCVCNTVYYSVLNVCAACQRGVVSTWSDYKTNCTTTYQTFPESIPNGTAVPHYSYQSLLPNGTFDFAGAVVDTGPGATYIASSTSASLTSASNSHSSNSPRSDPTTDDVSSSTGPSSNTGVIVGGVVGGVLGLGIISALIFFLVHRRRHPAAVATTGPIGADMSLPMPSFAGENLTRSTYASTVYNKVYDPNDSSTFPSADGVLYSQQKVPAGYPQSYSPIQPAGTSPASTYRGIPEV</sequence>
<keyword evidence="2" id="KW-0472">Membrane</keyword>
<accession>A0AA39P8F2</accession>
<feature type="compositionally biased region" description="Polar residues" evidence="1">
    <location>
        <begin position="295"/>
        <end position="309"/>
    </location>
</feature>
<feature type="signal peptide" evidence="3">
    <location>
        <begin position="1"/>
        <end position="22"/>
    </location>
</feature>
<reference evidence="4" key="1">
    <citation type="submission" date="2023-06" db="EMBL/GenBank/DDBJ databases">
        <authorList>
            <consortium name="Lawrence Berkeley National Laboratory"/>
            <person name="Ahrendt S."/>
            <person name="Sahu N."/>
            <person name="Indic B."/>
            <person name="Wong-Bajracharya J."/>
            <person name="Merenyi Z."/>
            <person name="Ke H.-M."/>
            <person name="Monk M."/>
            <person name="Kocsube S."/>
            <person name="Drula E."/>
            <person name="Lipzen A."/>
            <person name="Balint B."/>
            <person name="Henrissat B."/>
            <person name="Andreopoulos B."/>
            <person name="Martin F.M."/>
            <person name="Harder C.B."/>
            <person name="Rigling D."/>
            <person name="Ford K.L."/>
            <person name="Foster G.D."/>
            <person name="Pangilinan J."/>
            <person name="Papanicolaou A."/>
            <person name="Barry K."/>
            <person name="LaButti K."/>
            <person name="Viragh M."/>
            <person name="Koriabine M."/>
            <person name="Yan M."/>
            <person name="Riley R."/>
            <person name="Champramary S."/>
            <person name="Plett K.L."/>
            <person name="Tsai I.J."/>
            <person name="Slot J."/>
            <person name="Sipos G."/>
            <person name="Plett J."/>
            <person name="Nagy L.G."/>
            <person name="Grigoriev I.V."/>
        </authorList>
    </citation>
    <scope>NUCLEOTIDE SEQUENCE</scope>
    <source>
        <strain evidence="4">ICMP 16352</strain>
    </source>
</reference>
<evidence type="ECO:0000256" key="3">
    <source>
        <dbReference type="SAM" id="SignalP"/>
    </source>
</evidence>
<proteinExistence type="predicted"/>
<protein>
    <recommendedName>
        <fullName evidence="6">Transmembrane protein</fullName>
    </recommendedName>
</protein>
<feature type="region of interest" description="Disordered" evidence="1">
    <location>
        <begin position="169"/>
        <end position="197"/>
    </location>
</feature>
<feature type="chain" id="PRO_5041395489" description="Transmembrane protein" evidence="3">
    <location>
        <begin position="23"/>
        <end position="317"/>
    </location>
</feature>
<dbReference type="Proteomes" id="UP001175227">
    <property type="component" value="Unassembled WGS sequence"/>
</dbReference>
<evidence type="ECO:0000256" key="1">
    <source>
        <dbReference type="SAM" id="MobiDB-lite"/>
    </source>
</evidence>
<comment type="caution">
    <text evidence="4">The sequence shown here is derived from an EMBL/GenBank/DDBJ whole genome shotgun (WGS) entry which is preliminary data.</text>
</comment>
<keyword evidence="3" id="KW-0732">Signal</keyword>